<comment type="cofactor">
    <cofactor evidence="1">
        <name>FAD</name>
        <dbReference type="ChEBI" id="CHEBI:57692"/>
    </cofactor>
</comment>
<dbReference type="PROSITE" id="PS51384">
    <property type="entry name" value="FAD_FR"/>
    <property type="match status" value="1"/>
</dbReference>
<dbReference type="PRINTS" id="PR00409">
    <property type="entry name" value="PHDIOXRDTASE"/>
</dbReference>
<dbReference type="PROSITE" id="PS51085">
    <property type="entry name" value="2FE2S_FER_2"/>
    <property type="match status" value="1"/>
</dbReference>
<evidence type="ECO:0000256" key="1">
    <source>
        <dbReference type="ARBA" id="ARBA00001974"/>
    </source>
</evidence>
<dbReference type="InterPro" id="IPR017938">
    <property type="entry name" value="Riboflavin_synthase-like_b-brl"/>
</dbReference>
<feature type="domain" description="2Fe-2S ferredoxin-type" evidence="3">
    <location>
        <begin position="232"/>
        <end position="324"/>
    </location>
</feature>
<keyword evidence="2" id="KW-1133">Transmembrane helix</keyword>
<dbReference type="Pfam" id="PF00111">
    <property type="entry name" value="Fer2"/>
    <property type="match status" value="1"/>
</dbReference>
<evidence type="ECO:0000313" key="6">
    <source>
        <dbReference type="Proteomes" id="UP001252243"/>
    </source>
</evidence>
<dbReference type="PANTHER" id="PTHR47354">
    <property type="entry name" value="NADH OXIDOREDUCTASE HCR"/>
    <property type="match status" value="1"/>
</dbReference>
<feature type="transmembrane region" description="Helical" evidence="2">
    <location>
        <begin position="114"/>
        <end position="133"/>
    </location>
</feature>
<keyword evidence="2" id="KW-0472">Membrane</keyword>
<dbReference type="Proteomes" id="UP001252243">
    <property type="component" value="Unassembled WGS sequence"/>
</dbReference>
<evidence type="ECO:0000259" key="4">
    <source>
        <dbReference type="PROSITE" id="PS51384"/>
    </source>
</evidence>
<dbReference type="CDD" id="cd00207">
    <property type="entry name" value="fer2"/>
    <property type="match status" value="1"/>
</dbReference>
<dbReference type="InterPro" id="IPR001041">
    <property type="entry name" value="2Fe-2S_ferredoxin-type"/>
</dbReference>
<gene>
    <name evidence="5" type="ORF">J2X01_001190</name>
</gene>
<dbReference type="EMBL" id="JAVDVQ010000004">
    <property type="protein sequence ID" value="MDR7081905.1"/>
    <property type="molecule type" value="Genomic_DNA"/>
</dbReference>
<dbReference type="SUPFAM" id="SSF54292">
    <property type="entry name" value="2Fe-2S ferredoxin-like"/>
    <property type="match status" value="1"/>
</dbReference>
<sequence length="337" mass="36818">MAATNNEVWQSATVVAVSDVAAGIRRIELEPALPKHAEPGSHIDLTVTINGQQEKRSYSVVESIDGGKTLAISVFKAPVSRGGSVVMHTLQPGDTLRITQPLQNFPLRVGAERYVLLAGGIGITAIMNMAAVLRNVKADYTLVYAGRTRPAMAYLQDLQDLHGARLQVHVDDEQSSLDVNALIGGLDPETELYMCGPIRLMDAVRRAWTERELALPDLRYETFGNSGWYDPEEFLVRIPRLGVEARVGQGRSMLEALEDAGVDMMFDCRKGECGLCEVRILDLKGAVDHRDVFYSERQQHAEEKMCCCVSRAVSSATVSRTNVDSSGSPAVVTIDVS</sequence>
<dbReference type="PROSITE" id="PS00197">
    <property type="entry name" value="2FE2S_FER_1"/>
    <property type="match status" value="1"/>
</dbReference>
<protein>
    <submittedName>
        <fullName evidence="5">Vanillate O-demethylase ferredoxin subunit</fullName>
        <ecNumber evidence="5">1.14.13.82</ecNumber>
    </submittedName>
</protein>
<evidence type="ECO:0000256" key="2">
    <source>
        <dbReference type="SAM" id="Phobius"/>
    </source>
</evidence>
<dbReference type="RefSeq" id="WP_310051716.1">
    <property type="nucleotide sequence ID" value="NZ_JAVDVQ010000004.1"/>
</dbReference>
<dbReference type="InterPro" id="IPR012675">
    <property type="entry name" value="Beta-grasp_dom_sf"/>
</dbReference>
<dbReference type="SUPFAM" id="SSF63380">
    <property type="entry name" value="Riboflavin synthase domain-like"/>
    <property type="match status" value="1"/>
</dbReference>
<proteinExistence type="predicted"/>
<feature type="domain" description="FAD-binding FR-type" evidence="4">
    <location>
        <begin position="7"/>
        <end position="108"/>
    </location>
</feature>
<dbReference type="Pfam" id="PF00175">
    <property type="entry name" value="NAD_binding_1"/>
    <property type="match status" value="1"/>
</dbReference>
<dbReference type="Gene3D" id="3.40.50.80">
    <property type="entry name" value="Nucleotide-binding domain of ferredoxin-NADP reductase (FNR) module"/>
    <property type="match status" value="1"/>
</dbReference>
<dbReference type="InterPro" id="IPR036010">
    <property type="entry name" value="2Fe-2S_ferredoxin-like_sf"/>
</dbReference>
<keyword evidence="5" id="KW-0560">Oxidoreductase</keyword>
<evidence type="ECO:0000259" key="3">
    <source>
        <dbReference type="PROSITE" id="PS51085"/>
    </source>
</evidence>
<dbReference type="InterPro" id="IPR006058">
    <property type="entry name" value="2Fe2S_fd_BS"/>
</dbReference>
<dbReference type="InterPro" id="IPR017927">
    <property type="entry name" value="FAD-bd_FR_type"/>
</dbReference>
<dbReference type="SUPFAM" id="SSF52343">
    <property type="entry name" value="Ferredoxin reductase-like, C-terminal NADP-linked domain"/>
    <property type="match status" value="1"/>
</dbReference>
<comment type="caution">
    <text evidence="5">The sequence shown here is derived from an EMBL/GenBank/DDBJ whole genome shotgun (WGS) entry which is preliminary data.</text>
</comment>
<keyword evidence="6" id="KW-1185">Reference proteome</keyword>
<dbReference type="CDD" id="cd06185">
    <property type="entry name" value="PDR_like"/>
    <property type="match status" value="1"/>
</dbReference>
<evidence type="ECO:0000313" key="5">
    <source>
        <dbReference type="EMBL" id="MDR7081905.1"/>
    </source>
</evidence>
<reference evidence="5 6" key="1">
    <citation type="submission" date="2023-07" db="EMBL/GenBank/DDBJ databases">
        <title>Sorghum-associated microbial communities from plants grown in Nebraska, USA.</title>
        <authorList>
            <person name="Schachtman D."/>
        </authorList>
    </citation>
    <scope>NUCLEOTIDE SEQUENCE [LARGE SCALE GENOMIC DNA]</scope>
    <source>
        <strain evidence="5 6">BE167</strain>
    </source>
</reference>
<keyword evidence="2" id="KW-0812">Transmembrane</keyword>
<dbReference type="EC" id="1.14.13.82" evidence="5"/>
<dbReference type="Gene3D" id="2.40.30.10">
    <property type="entry name" value="Translation factors"/>
    <property type="match status" value="1"/>
</dbReference>
<dbReference type="GO" id="GO:0018489">
    <property type="term" value="F:vanillate monooxygenase activity"/>
    <property type="evidence" value="ECO:0007669"/>
    <property type="project" value="UniProtKB-EC"/>
</dbReference>
<name>A0ABU1U9R0_9MICC</name>
<dbReference type="InterPro" id="IPR001433">
    <property type="entry name" value="OxRdtase_FAD/NAD-bd"/>
</dbReference>
<dbReference type="InterPro" id="IPR050415">
    <property type="entry name" value="MRET"/>
</dbReference>
<organism evidence="5 6">
    <name type="scientific">Arthrobacter ginsengisoli</name>
    <dbReference type="NCBI Taxonomy" id="1356565"/>
    <lineage>
        <taxon>Bacteria</taxon>
        <taxon>Bacillati</taxon>
        <taxon>Actinomycetota</taxon>
        <taxon>Actinomycetes</taxon>
        <taxon>Micrococcales</taxon>
        <taxon>Micrococcaceae</taxon>
        <taxon>Arthrobacter</taxon>
    </lineage>
</organism>
<dbReference type="InterPro" id="IPR039261">
    <property type="entry name" value="FNR_nucleotide-bd"/>
</dbReference>
<dbReference type="Gene3D" id="3.10.20.30">
    <property type="match status" value="1"/>
</dbReference>
<accession>A0ABU1U9R0</accession>
<dbReference type="PANTHER" id="PTHR47354:SF2">
    <property type="entry name" value="BLR2392 PROTEIN"/>
    <property type="match status" value="1"/>
</dbReference>